<dbReference type="Pfam" id="PF06054">
    <property type="entry name" value="CoiA_nuc"/>
    <property type="match status" value="1"/>
</dbReference>
<dbReference type="AlphaFoldDB" id="A0A7R7IEL8"/>
<protein>
    <recommendedName>
        <fullName evidence="5">Competence protein CoiA-like family protein</fullName>
    </recommendedName>
</protein>
<feature type="domain" description="Competence protein CoiA-like N-terminal" evidence="2">
    <location>
        <begin position="29"/>
        <end position="71"/>
    </location>
</feature>
<evidence type="ECO:0000259" key="1">
    <source>
        <dbReference type="Pfam" id="PF06054"/>
    </source>
</evidence>
<name>A0A7R7IEL8_9FIRM</name>
<evidence type="ECO:0000313" key="3">
    <source>
        <dbReference type="EMBL" id="BCN31238.1"/>
    </source>
</evidence>
<accession>A0A7R7IEL8</accession>
<evidence type="ECO:0000259" key="2">
    <source>
        <dbReference type="Pfam" id="PF25164"/>
    </source>
</evidence>
<evidence type="ECO:0000313" key="4">
    <source>
        <dbReference type="Proteomes" id="UP000595897"/>
    </source>
</evidence>
<keyword evidence="4" id="KW-1185">Reference proteome</keyword>
<sequence length="358" mass="42503">MEYAMYKGSEFCSFSLKDNLGYYDEELRKQMRIESQTNAFTCNECKEYVILNAGPILPPYFSHHKGSKCTLQNNGESKEHREGRFLLYLLAKRSFPKAIVRTNTVHENGRRTHVYIEYRDTKIAINYISSRLVIKDWEEKHSFYEKNNIIDVWVLNIQSNIHIDSKNVSLTSYLTSSISANNKINLLDTNNKRMTLVQFLPRDGKELTSERVFNQKSYKLEEMNLNINGEFYSESEEHKKLIQKISESQNNINNVIIKEEESDNKIMEYAVISESFKNTFLFKTTNMYWKLPTLIGTSEEVKKANARRLDYFIQNDNEIKQIKQKERKEKRILEMKSYIELRVHALDWIENSKKKMWR</sequence>
<dbReference type="Pfam" id="PF25164">
    <property type="entry name" value="CoiA_N"/>
    <property type="match status" value="1"/>
</dbReference>
<feature type="domain" description="Competence protein CoiA nuclease-like" evidence="1">
    <location>
        <begin position="76"/>
        <end position="198"/>
    </location>
</feature>
<organism evidence="3 4">
    <name type="scientific">Anaeromicropila herbilytica</name>
    <dbReference type="NCBI Taxonomy" id="2785025"/>
    <lineage>
        <taxon>Bacteria</taxon>
        <taxon>Bacillati</taxon>
        <taxon>Bacillota</taxon>
        <taxon>Clostridia</taxon>
        <taxon>Lachnospirales</taxon>
        <taxon>Lachnospiraceae</taxon>
        <taxon>Anaeromicropila</taxon>
    </lineage>
</organism>
<dbReference type="RefSeq" id="WP_271712376.1">
    <property type="nucleotide sequence ID" value="NZ_AP024169.1"/>
</dbReference>
<dbReference type="KEGG" id="ahb:bsdtb5_25330"/>
<proteinExistence type="predicted"/>
<dbReference type="InterPro" id="IPR057253">
    <property type="entry name" value="CoiA-like_N"/>
</dbReference>
<dbReference type="Proteomes" id="UP000595897">
    <property type="component" value="Chromosome"/>
</dbReference>
<dbReference type="InterPro" id="IPR010330">
    <property type="entry name" value="CoiA_nuc"/>
</dbReference>
<evidence type="ECO:0008006" key="5">
    <source>
        <dbReference type="Google" id="ProtNLM"/>
    </source>
</evidence>
<reference evidence="3 4" key="1">
    <citation type="submission" date="2020-11" db="EMBL/GenBank/DDBJ databases">
        <title>Draft genome sequencing of a Lachnospiraceae strain isolated from anoxic soil subjected to BSD treatment.</title>
        <authorList>
            <person name="Uek A."/>
            <person name="Tonouchi A."/>
        </authorList>
    </citation>
    <scope>NUCLEOTIDE SEQUENCE [LARGE SCALE GENOMIC DNA]</scope>
    <source>
        <strain evidence="3 4">TB5</strain>
    </source>
</reference>
<gene>
    <name evidence="3" type="ORF">bsdtb5_25330</name>
</gene>
<dbReference type="EMBL" id="AP024169">
    <property type="protein sequence ID" value="BCN31238.1"/>
    <property type="molecule type" value="Genomic_DNA"/>
</dbReference>